<sequence>MTYLSFAGHWLLGVVFAISAVTKLRGRAAFAEFVASTRNLLPSRWRTTSRAVSAVVITLEATVPVLLVLPRLHQGGLGLAVVLLVAFGAGIAGALRRGERTACRCFGASKMPLGRRHLVRNGLLAVVAVLALVSGDVLAAEPVGLAVAGAAASVLALLVIRFDDVIDLFAPIP</sequence>
<keyword evidence="2 5" id="KW-0812">Transmembrane</keyword>
<accession>A0ABW1D0A5</accession>
<feature type="domain" description="Methylamine utilisation protein MauE" evidence="6">
    <location>
        <begin position="1"/>
        <end position="133"/>
    </location>
</feature>
<keyword evidence="4 5" id="KW-0472">Membrane</keyword>
<dbReference type="EMBL" id="JBHSPA010000064">
    <property type="protein sequence ID" value="MFC5831452.1"/>
    <property type="molecule type" value="Genomic_DNA"/>
</dbReference>
<feature type="transmembrane region" description="Helical" evidence="5">
    <location>
        <begin position="75"/>
        <end position="95"/>
    </location>
</feature>
<dbReference type="Pfam" id="PF07291">
    <property type="entry name" value="MauE"/>
    <property type="match status" value="1"/>
</dbReference>
<keyword evidence="8" id="KW-1185">Reference proteome</keyword>
<feature type="transmembrane region" description="Helical" evidence="5">
    <location>
        <begin position="47"/>
        <end position="69"/>
    </location>
</feature>
<feature type="transmembrane region" description="Helical" evidence="5">
    <location>
        <begin position="118"/>
        <end position="137"/>
    </location>
</feature>
<evidence type="ECO:0000256" key="1">
    <source>
        <dbReference type="ARBA" id="ARBA00004141"/>
    </source>
</evidence>
<proteinExistence type="predicted"/>
<dbReference type="RefSeq" id="WP_379520924.1">
    <property type="nucleotide sequence ID" value="NZ_JBHSPA010000064.1"/>
</dbReference>
<organism evidence="7 8">
    <name type="scientific">Nonomuraea insulae</name>
    <dbReference type="NCBI Taxonomy" id="1616787"/>
    <lineage>
        <taxon>Bacteria</taxon>
        <taxon>Bacillati</taxon>
        <taxon>Actinomycetota</taxon>
        <taxon>Actinomycetes</taxon>
        <taxon>Streptosporangiales</taxon>
        <taxon>Streptosporangiaceae</taxon>
        <taxon>Nonomuraea</taxon>
    </lineage>
</organism>
<protein>
    <submittedName>
        <fullName evidence="7">MauE/DoxX family redox-associated membrane protein</fullName>
    </submittedName>
</protein>
<evidence type="ECO:0000313" key="7">
    <source>
        <dbReference type="EMBL" id="MFC5831452.1"/>
    </source>
</evidence>
<evidence type="ECO:0000259" key="6">
    <source>
        <dbReference type="Pfam" id="PF07291"/>
    </source>
</evidence>
<comment type="caution">
    <text evidence="7">The sequence shown here is derived from an EMBL/GenBank/DDBJ whole genome shotgun (WGS) entry which is preliminary data.</text>
</comment>
<comment type="subcellular location">
    <subcellularLocation>
        <location evidence="1">Membrane</location>
        <topology evidence="1">Multi-pass membrane protein</topology>
    </subcellularLocation>
</comment>
<evidence type="ECO:0000256" key="5">
    <source>
        <dbReference type="SAM" id="Phobius"/>
    </source>
</evidence>
<evidence type="ECO:0000256" key="2">
    <source>
        <dbReference type="ARBA" id="ARBA00022692"/>
    </source>
</evidence>
<keyword evidence="3 5" id="KW-1133">Transmembrane helix</keyword>
<dbReference type="InterPro" id="IPR009908">
    <property type="entry name" value="Methylamine_util_MauE"/>
</dbReference>
<evidence type="ECO:0000313" key="8">
    <source>
        <dbReference type="Proteomes" id="UP001596058"/>
    </source>
</evidence>
<reference evidence="8" key="1">
    <citation type="journal article" date="2019" name="Int. J. Syst. Evol. Microbiol.">
        <title>The Global Catalogue of Microorganisms (GCM) 10K type strain sequencing project: providing services to taxonomists for standard genome sequencing and annotation.</title>
        <authorList>
            <consortium name="The Broad Institute Genomics Platform"/>
            <consortium name="The Broad Institute Genome Sequencing Center for Infectious Disease"/>
            <person name="Wu L."/>
            <person name="Ma J."/>
        </authorList>
    </citation>
    <scope>NUCLEOTIDE SEQUENCE [LARGE SCALE GENOMIC DNA]</scope>
    <source>
        <strain evidence="8">CCUG 53903</strain>
    </source>
</reference>
<gene>
    <name evidence="7" type="ORF">ACFPZ3_47050</name>
</gene>
<evidence type="ECO:0000256" key="3">
    <source>
        <dbReference type="ARBA" id="ARBA00022989"/>
    </source>
</evidence>
<evidence type="ECO:0000256" key="4">
    <source>
        <dbReference type="ARBA" id="ARBA00023136"/>
    </source>
</evidence>
<feature type="transmembrane region" description="Helical" evidence="5">
    <location>
        <begin position="6"/>
        <end position="26"/>
    </location>
</feature>
<name>A0ABW1D0A5_9ACTN</name>
<dbReference type="Proteomes" id="UP001596058">
    <property type="component" value="Unassembled WGS sequence"/>
</dbReference>
<feature type="transmembrane region" description="Helical" evidence="5">
    <location>
        <begin position="143"/>
        <end position="160"/>
    </location>
</feature>